<evidence type="ECO:0000256" key="2">
    <source>
        <dbReference type="ARBA" id="ARBA00022771"/>
    </source>
</evidence>
<accession>A0AAE0VAP8</accession>
<dbReference type="InterPro" id="IPR055355">
    <property type="entry name" value="ZP-C"/>
</dbReference>
<dbReference type="PANTHER" id="PTHR11576">
    <property type="entry name" value="ZONA PELLUCIDA SPERM-BINDING PROTEIN 3"/>
    <property type="match status" value="1"/>
</dbReference>
<comment type="caution">
    <text evidence="8">The sequence shown here is derived from an EMBL/GenBank/DDBJ whole genome shotgun (WGS) entry which is preliminary data.</text>
</comment>
<evidence type="ECO:0000256" key="3">
    <source>
        <dbReference type="ARBA" id="ARBA00022833"/>
    </source>
</evidence>
<dbReference type="Proteomes" id="UP001274896">
    <property type="component" value="Unassembled WGS sequence"/>
</dbReference>
<dbReference type="Gene3D" id="2.60.40.4100">
    <property type="entry name" value="Zona pellucida, ZP-C domain"/>
    <property type="match status" value="1"/>
</dbReference>
<evidence type="ECO:0000313" key="9">
    <source>
        <dbReference type="Proteomes" id="UP001274896"/>
    </source>
</evidence>
<dbReference type="GO" id="GO:2000344">
    <property type="term" value="P:positive regulation of acrosome reaction"/>
    <property type="evidence" value="ECO:0007669"/>
    <property type="project" value="TreeGrafter"/>
</dbReference>
<dbReference type="Gene3D" id="2.60.40.3210">
    <property type="entry name" value="Zona pellucida, ZP-N domain"/>
    <property type="match status" value="1"/>
</dbReference>
<dbReference type="FunFam" id="2.60.40.4100:FF:000002">
    <property type="entry name" value="Zona pellucida sperm-binding protein 3"/>
    <property type="match status" value="1"/>
</dbReference>
<keyword evidence="2" id="KW-0863">Zinc-finger</keyword>
<keyword evidence="5" id="KW-0175">Coiled coil</keyword>
<keyword evidence="9" id="KW-1185">Reference proteome</keyword>
<gene>
    <name evidence="8" type="ORF">QTP70_025620</name>
</gene>
<dbReference type="PROSITE" id="PS00518">
    <property type="entry name" value="ZF_RING_1"/>
    <property type="match status" value="1"/>
</dbReference>
<feature type="signal peptide" evidence="6">
    <location>
        <begin position="1"/>
        <end position="19"/>
    </location>
</feature>
<name>A0AAE0VAP8_9TELE</name>
<dbReference type="SMART" id="SM00241">
    <property type="entry name" value="ZP"/>
    <property type="match status" value="1"/>
</dbReference>
<dbReference type="InterPro" id="IPR017907">
    <property type="entry name" value="Znf_RING_CS"/>
</dbReference>
<dbReference type="EMBL" id="JAUCMX010000005">
    <property type="protein sequence ID" value="KAK3546275.1"/>
    <property type="molecule type" value="Genomic_DNA"/>
</dbReference>
<evidence type="ECO:0000256" key="1">
    <source>
        <dbReference type="ARBA" id="ARBA00022723"/>
    </source>
</evidence>
<organism evidence="8 9">
    <name type="scientific">Hemibagrus guttatus</name>
    <dbReference type="NCBI Taxonomy" id="175788"/>
    <lineage>
        <taxon>Eukaryota</taxon>
        <taxon>Metazoa</taxon>
        <taxon>Chordata</taxon>
        <taxon>Craniata</taxon>
        <taxon>Vertebrata</taxon>
        <taxon>Euteleostomi</taxon>
        <taxon>Actinopterygii</taxon>
        <taxon>Neopterygii</taxon>
        <taxon>Teleostei</taxon>
        <taxon>Ostariophysi</taxon>
        <taxon>Siluriformes</taxon>
        <taxon>Bagridae</taxon>
        <taxon>Hemibagrus</taxon>
    </lineage>
</organism>
<evidence type="ECO:0000256" key="4">
    <source>
        <dbReference type="ARBA" id="ARBA00023157"/>
    </source>
</evidence>
<evidence type="ECO:0000256" key="5">
    <source>
        <dbReference type="SAM" id="Coils"/>
    </source>
</evidence>
<dbReference type="InterPro" id="IPR001507">
    <property type="entry name" value="ZP_dom"/>
</dbReference>
<keyword evidence="6" id="KW-0732">Signal</keyword>
<dbReference type="GO" id="GO:0032190">
    <property type="term" value="F:acrosin binding"/>
    <property type="evidence" value="ECO:0007669"/>
    <property type="project" value="TreeGrafter"/>
</dbReference>
<sequence length="526" mass="60039">MHFIWLLYFVLTTANVVVSQKDVQVKCGKDSLTVRWKVTESLAETPFKLLLGDCFPSKFLPTADGGGEAIFRYHFTNCRFRQKKTPEELIYENELTFRPLIKSNTGQLVYPIKCVSRRPFPVVKPAFGVLEGQGEVTFHMGLLNDDLSGPAVSNSFPLGSFINIWASVVEQAHQFLIVYIEECVASNTLALEPQSWTYPIITNKGCLVDGKTGASRFLQRNRSSSLVLQIQAFKFAEEQELLWISAQVYIHCKLAVWDPEDFTEENKACNYNKATGKWELLDDPFQSDLCNCCDRDCVYKTTQISRPGPQGPAQKGMDWFHCNSCFLRRGNNFVVSSCGHVLCQSCIKPNQCCVCQSSCSYLTISDQMKPQEQMFFKDPINIIHTRLEHIAKIAMFQRKQKERVIAFHKHKFVEMERRLKEVSEQCHRQVSELRKENAELKKPLSQRRVSPATLKANGSIPRMTLPVAVTSPVTQVLVIPWRGFDTSDPDLHVLVYNLFFHIFYVKVSAGFIYPGILAKFAERTRI</sequence>
<keyword evidence="4" id="KW-1015">Disulfide bond</keyword>
<dbReference type="GO" id="GO:0007339">
    <property type="term" value="P:binding of sperm to zona pellucida"/>
    <property type="evidence" value="ECO:0007669"/>
    <property type="project" value="TreeGrafter"/>
</dbReference>
<feature type="chain" id="PRO_5042019386" description="ZP domain-containing protein" evidence="6">
    <location>
        <begin position="20"/>
        <end position="526"/>
    </location>
</feature>
<protein>
    <recommendedName>
        <fullName evidence="7">ZP domain-containing protein</fullName>
    </recommendedName>
</protein>
<dbReference type="GO" id="GO:0031012">
    <property type="term" value="C:extracellular matrix"/>
    <property type="evidence" value="ECO:0007669"/>
    <property type="project" value="TreeGrafter"/>
</dbReference>
<evidence type="ECO:0000259" key="7">
    <source>
        <dbReference type="PROSITE" id="PS51034"/>
    </source>
</evidence>
<dbReference type="GO" id="GO:0035803">
    <property type="term" value="P:egg coat formation"/>
    <property type="evidence" value="ECO:0007669"/>
    <property type="project" value="TreeGrafter"/>
</dbReference>
<dbReference type="GO" id="GO:0008270">
    <property type="term" value="F:zinc ion binding"/>
    <property type="evidence" value="ECO:0007669"/>
    <property type="project" value="UniProtKB-KW"/>
</dbReference>
<dbReference type="Pfam" id="PF00100">
    <property type="entry name" value="Zona_pellucida"/>
    <property type="match status" value="1"/>
</dbReference>
<dbReference type="PANTHER" id="PTHR11576:SF3">
    <property type="entry name" value="SI:CH211-14A17.6-RELATED"/>
    <property type="match status" value="1"/>
</dbReference>
<dbReference type="CDD" id="cd16747">
    <property type="entry name" value="RING-HC_RNF212B"/>
    <property type="match status" value="1"/>
</dbReference>
<keyword evidence="1" id="KW-0479">Metal-binding</keyword>
<dbReference type="PROSITE" id="PS51034">
    <property type="entry name" value="ZP_2"/>
    <property type="match status" value="1"/>
</dbReference>
<dbReference type="InterPro" id="IPR042235">
    <property type="entry name" value="ZP-C_dom"/>
</dbReference>
<dbReference type="AlphaFoldDB" id="A0AAE0VAP8"/>
<evidence type="ECO:0000313" key="8">
    <source>
        <dbReference type="EMBL" id="KAK3546275.1"/>
    </source>
</evidence>
<proteinExistence type="predicted"/>
<keyword evidence="3" id="KW-0862">Zinc</keyword>
<feature type="domain" description="ZP" evidence="7">
    <location>
        <begin position="26"/>
        <end position="276"/>
    </location>
</feature>
<feature type="coiled-coil region" evidence="5">
    <location>
        <begin position="405"/>
        <end position="439"/>
    </location>
</feature>
<evidence type="ECO:0000256" key="6">
    <source>
        <dbReference type="SAM" id="SignalP"/>
    </source>
</evidence>
<reference evidence="8" key="1">
    <citation type="submission" date="2023-06" db="EMBL/GenBank/DDBJ databases">
        <title>Male Hemibagrus guttatus genome.</title>
        <authorList>
            <person name="Bian C."/>
        </authorList>
    </citation>
    <scope>NUCLEOTIDE SEQUENCE</scope>
    <source>
        <strain evidence="8">Male_cb2023</strain>
        <tissue evidence="8">Muscle</tissue>
    </source>
</reference>